<evidence type="ECO:0000256" key="6">
    <source>
        <dbReference type="ARBA" id="ARBA00023242"/>
    </source>
</evidence>
<dbReference type="GO" id="GO:0006310">
    <property type="term" value="P:DNA recombination"/>
    <property type="evidence" value="ECO:0007669"/>
    <property type="project" value="UniProtKB-UniRule"/>
</dbReference>
<dbReference type="GO" id="GO:0030915">
    <property type="term" value="C:Smc5-Smc6 complex"/>
    <property type="evidence" value="ECO:0007669"/>
    <property type="project" value="UniProtKB-UniRule"/>
</dbReference>
<comment type="similarity">
    <text evidence="2 7">Belongs to the NSE4 family.</text>
</comment>
<dbReference type="RefSeq" id="XP_016975969.2">
    <property type="nucleotide sequence ID" value="XM_017120480.2"/>
</dbReference>
<keyword evidence="4 7" id="KW-0233">DNA recombination</keyword>
<dbReference type="InterPro" id="IPR027786">
    <property type="entry name" value="Nse4/EID"/>
</dbReference>
<organism evidence="10">
    <name type="scientific">Drosophila rhopaloa</name>
    <name type="common">Fruit fly</name>
    <dbReference type="NCBI Taxonomy" id="1041015"/>
    <lineage>
        <taxon>Eukaryota</taxon>
        <taxon>Metazoa</taxon>
        <taxon>Ecdysozoa</taxon>
        <taxon>Arthropoda</taxon>
        <taxon>Hexapoda</taxon>
        <taxon>Insecta</taxon>
        <taxon>Pterygota</taxon>
        <taxon>Neoptera</taxon>
        <taxon>Endopterygota</taxon>
        <taxon>Diptera</taxon>
        <taxon>Brachycera</taxon>
        <taxon>Muscomorpha</taxon>
        <taxon>Ephydroidea</taxon>
        <taxon>Drosophilidae</taxon>
        <taxon>Drosophila</taxon>
        <taxon>Sophophora</taxon>
    </lineage>
</organism>
<dbReference type="Pfam" id="PF08743">
    <property type="entry name" value="Nse4_C"/>
    <property type="match status" value="1"/>
</dbReference>
<protein>
    <recommendedName>
        <fullName evidence="7">Non-structural maintenance of chromosomes element 4</fullName>
    </recommendedName>
</protein>
<evidence type="ECO:0000256" key="4">
    <source>
        <dbReference type="ARBA" id="ARBA00023172"/>
    </source>
</evidence>
<dbReference type="OrthoDB" id="361242at2759"/>
<evidence type="ECO:0000256" key="2">
    <source>
        <dbReference type="ARBA" id="ARBA00008997"/>
    </source>
</evidence>
<proteinExistence type="inferred from homology"/>
<evidence type="ECO:0000256" key="8">
    <source>
        <dbReference type="SAM" id="MobiDB-lite"/>
    </source>
</evidence>
<evidence type="ECO:0000256" key="5">
    <source>
        <dbReference type="ARBA" id="ARBA00023204"/>
    </source>
</evidence>
<dbReference type="GO" id="GO:0005634">
    <property type="term" value="C:nucleus"/>
    <property type="evidence" value="ECO:0007669"/>
    <property type="project" value="UniProtKB-SubCell"/>
</dbReference>
<comment type="subunit">
    <text evidence="7">Component of the SMC5-SMC6 complex.</text>
</comment>
<dbReference type="AlphaFoldDB" id="A0A6P4EHE9"/>
<dbReference type="InterPro" id="IPR014854">
    <property type="entry name" value="Nse4_C"/>
</dbReference>
<dbReference type="GO" id="GO:0006281">
    <property type="term" value="P:DNA repair"/>
    <property type="evidence" value="ECO:0007669"/>
    <property type="project" value="UniProtKB-UniRule"/>
</dbReference>
<feature type="region of interest" description="Disordered" evidence="8">
    <location>
        <begin position="153"/>
        <end position="179"/>
    </location>
</feature>
<accession>A0A6P4EHE9</accession>
<reference evidence="10" key="1">
    <citation type="submission" date="2025-08" db="UniProtKB">
        <authorList>
            <consortium name="RefSeq"/>
        </authorList>
    </citation>
    <scope>IDENTIFICATION</scope>
</reference>
<feature type="compositionally biased region" description="Basic and acidic residues" evidence="8">
    <location>
        <begin position="162"/>
        <end position="179"/>
    </location>
</feature>
<keyword evidence="5 7" id="KW-0234">DNA repair</keyword>
<evidence type="ECO:0000256" key="7">
    <source>
        <dbReference type="RuleBase" id="RU365071"/>
    </source>
</evidence>
<keyword evidence="3 7" id="KW-0227">DNA damage</keyword>
<comment type="subcellular location">
    <subcellularLocation>
        <location evidence="1 7">Nucleus</location>
    </subcellularLocation>
</comment>
<keyword evidence="6 7" id="KW-0539">Nucleus</keyword>
<evidence type="ECO:0000256" key="3">
    <source>
        <dbReference type="ARBA" id="ARBA00022763"/>
    </source>
</evidence>
<evidence type="ECO:0000256" key="1">
    <source>
        <dbReference type="ARBA" id="ARBA00004123"/>
    </source>
</evidence>
<evidence type="ECO:0000259" key="9">
    <source>
        <dbReference type="Pfam" id="PF08743"/>
    </source>
</evidence>
<feature type="domain" description="Non-structural maintenance of chromosome element 4 C-terminal" evidence="9">
    <location>
        <begin position="203"/>
        <end position="286"/>
    </location>
</feature>
<dbReference type="PANTHER" id="PTHR16140">
    <property type="entry name" value="NON-STRUCTURAL MAINTENANCE OF CHROMOSOMES ELEMENT 4"/>
    <property type="match status" value="1"/>
</dbReference>
<evidence type="ECO:0000313" key="10">
    <source>
        <dbReference type="RefSeq" id="XP_016975969.1"/>
    </source>
</evidence>
<sequence>MDSSQSQSMMAAEGSAQGVRILCLQNLIEKNIEIEQQIENKTFDQSIAAIEEILRTANDINKGHEDRRTNSTELVLDTELLRRNHEVVGKAIQHNTNFTDRMLVTAINEMVFKEHEEDWDAVCALAIQFGRPLFTNDSMLPFIDVAPKEVIPKQRAQRKQKSLVEEKRPKKSDKLERKDEGAASVSHILKQIRQIYREGDNQPIPYFKLICNPNNFMDTVQNALQISFLVKENYISVENGEDGLPLVHVVNSKRVEGNESAQAICSIDVTFCEKMAKYYNLREPMLKRLQADES</sequence>
<dbReference type="OMA" id="NKGHEDR"/>
<dbReference type="PANTHER" id="PTHR16140:SF0">
    <property type="entry name" value="NON-STRUCTURAL MAINTENANCE OF CHROMOSOMES ELEMENT 4"/>
    <property type="match status" value="1"/>
</dbReference>
<dbReference type="RefSeq" id="XP_016975969.1">
    <property type="nucleotide sequence ID" value="XM_017120480.1"/>
</dbReference>
<comment type="function">
    <text evidence="7">Component of the SMC5-SMC6 complex, that promotes sister chromatid alignment after DNA damage and facilitates double-stranded DNA breaks (DSBs) repair via homologous recombination between sister chromatids.</text>
</comment>
<gene>
    <name evidence="10" type="primary">LOC108042281</name>
</gene>
<name>A0A6P4EHE9_DRORH</name>